<evidence type="ECO:0000256" key="1">
    <source>
        <dbReference type="PROSITE-ProRule" id="PRU00244"/>
    </source>
</evidence>
<keyword evidence="6" id="KW-1185">Reference proteome</keyword>
<feature type="transmembrane region" description="Helical" evidence="1">
    <location>
        <begin position="83"/>
        <end position="102"/>
    </location>
</feature>
<evidence type="ECO:0000313" key="6">
    <source>
        <dbReference type="Proteomes" id="UP000601789"/>
    </source>
</evidence>
<keyword evidence="1" id="KW-1133">Transmembrane helix</keyword>
<dbReference type="InterPro" id="IPR029787">
    <property type="entry name" value="Nucleotide_cyclase"/>
</dbReference>
<evidence type="ECO:0000259" key="3">
    <source>
        <dbReference type="PROSITE" id="PS50887"/>
    </source>
</evidence>
<dbReference type="InterPro" id="IPR001633">
    <property type="entry name" value="EAL_dom"/>
</dbReference>
<feature type="transmembrane region" description="Helical" evidence="1">
    <location>
        <begin position="114"/>
        <end position="134"/>
    </location>
</feature>
<dbReference type="InterPro" id="IPR000160">
    <property type="entry name" value="GGDEF_dom"/>
</dbReference>
<keyword evidence="1" id="KW-0812">Transmembrane</keyword>
<dbReference type="PROSITE" id="PS50883">
    <property type="entry name" value="EAL"/>
    <property type="match status" value="1"/>
</dbReference>
<dbReference type="InterPro" id="IPR035919">
    <property type="entry name" value="EAL_sf"/>
</dbReference>
<dbReference type="Pfam" id="PF00990">
    <property type="entry name" value="GGDEF"/>
    <property type="match status" value="1"/>
</dbReference>
<dbReference type="InterPro" id="IPR052155">
    <property type="entry name" value="Biofilm_reg_signaling"/>
</dbReference>
<dbReference type="InterPro" id="IPR043128">
    <property type="entry name" value="Rev_trsase/Diguanyl_cyclase"/>
</dbReference>
<dbReference type="PANTHER" id="PTHR44757">
    <property type="entry name" value="DIGUANYLATE CYCLASE DGCP"/>
    <property type="match status" value="1"/>
</dbReference>
<accession>A0ABS0SCG6</accession>
<dbReference type="RefSeq" id="WP_198476364.1">
    <property type="nucleotide sequence ID" value="NZ_JADGMQ010000005.1"/>
</dbReference>
<dbReference type="Proteomes" id="UP000601789">
    <property type="component" value="Unassembled WGS sequence"/>
</dbReference>
<feature type="transmembrane region" description="Helical" evidence="1">
    <location>
        <begin position="146"/>
        <end position="165"/>
    </location>
</feature>
<dbReference type="SMART" id="SM00267">
    <property type="entry name" value="GGDEF"/>
    <property type="match status" value="1"/>
</dbReference>
<comment type="caution">
    <text evidence="5">The sequence shown here is derived from an EMBL/GenBank/DDBJ whole genome shotgun (WGS) entry which is preliminary data.</text>
</comment>
<dbReference type="NCBIfam" id="TIGR00254">
    <property type="entry name" value="GGDEF"/>
    <property type="match status" value="1"/>
</dbReference>
<evidence type="ECO:0000259" key="2">
    <source>
        <dbReference type="PROSITE" id="PS50883"/>
    </source>
</evidence>
<dbReference type="PROSITE" id="PS50887">
    <property type="entry name" value="GGDEF"/>
    <property type="match status" value="1"/>
</dbReference>
<feature type="domain" description="GGDEF" evidence="3">
    <location>
        <begin position="283"/>
        <end position="415"/>
    </location>
</feature>
<feature type="domain" description="EAL" evidence="2">
    <location>
        <begin position="424"/>
        <end position="674"/>
    </location>
</feature>
<dbReference type="InterPro" id="IPR005330">
    <property type="entry name" value="MHYT_dom"/>
</dbReference>
<dbReference type="SMART" id="SM00052">
    <property type="entry name" value="EAL"/>
    <property type="match status" value="1"/>
</dbReference>
<dbReference type="PANTHER" id="PTHR44757:SF2">
    <property type="entry name" value="BIOFILM ARCHITECTURE MAINTENANCE PROTEIN MBAA"/>
    <property type="match status" value="1"/>
</dbReference>
<keyword evidence="1" id="KW-0472">Membrane</keyword>
<dbReference type="SUPFAM" id="SSF141868">
    <property type="entry name" value="EAL domain-like"/>
    <property type="match status" value="1"/>
</dbReference>
<proteinExistence type="predicted"/>
<evidence type="ECO:0000259" key="4">
    <source>
        <dbReference type="PROSITE" id="PS50924"/>
    </source>
</evidence>
<sequence length="696" mass="75178">MMTVLYCIRDDHNIVLVLLAAAVCVGGTITIKRLLTDATRTCGMQKAAWLFIAAVAAGASIWCTHFIAMLGYEPGAPVSFDPVMTVISLLVAVGGCGVGFTVATSGKTRLSPALGGAFVGLSIAAMHYTGMIAYRIQGILTWDMNYLYASIVLATVFSALALHIFMRPPLPRARLAATGSLVLAIVSLHFTGMAAFRVEPMLIDGSFSDPAALRALAIAIAGVSIIIVGSALASHLIDGSVRAESIERLREMALTDSLTSLPNRVSFNDRIDHEIELANESGGKLALICIDLDRFKEINDLRGHAAGDLVLQTIGQRMRDRLQGHDFIARLGGDEFAALHRYKSKTGLSDFLAKIEAAVNEPIQIDETEFSPGASIGVALLPDDAISKEALINNADLAMYRAKADLVHSICFYEQSMDETVRARRTLTADLKEAIEKDQLDIHYQVQTSVATGEIRGFEALLRWKHPERGHISPMEFIPLAEESGLILPLGEWVLRTACSRAANWQPAYKVSINISPVQFVHADLPRLIDEILKETGLQPARLELELTESTIFADKERSFAMLRQIKELGVSIALDDFGTGYSSLETLRSFPFDKIKLDRSFMGEAETSPQAKAIIRAVLALGKSLEIPVLAEGIETQGQLSLLSAEGCDEAQGYLLGRPVPLFNIIESGQVKLATIALPDAIACPNGIKGGQAVA</sequence>
<dbReference type="Pfam" id="PF00563">
    <property type="entry name" value="EAL"/>
    <property type="match status" value="1"/>
</dbReference>
<dbReference type="CDD" id="cd01948">
    <property type="entry name" value="EAL"/>
    <property type="match status" value="1"/>
</dbReference>
<reference evidence="5 6" key="1">
    <citation type="submission" date="2020-10" db="EMBL/GenBank/DDBJ databases">
        <title>Aquamicrobium zhengzhouensis sp. nov., a exopolysaccharide producing bacterium isolated from farmland soil.</title>
        <authorList>
            <person name="Wang X."/>
        </authorList>
    </citation>
    <scope>NUCLEOTIDE SEQUENCE [LARGE SCALE GENOMIC DNA]</scope>
    <source>
        <strain evidence="6">cd-1</strain>
    </source>
</reference>
<gene>
    <name evidence="5" type="ORF">IOD40_09835</name>
</gene>
<dbReference type="Pfam" id="PF03707">
    <property type="entry name" value="MHYT"/>
    <property type="match status" value="2"/>
</dbReference>
<evidence type="ECO:0000313" key="5">
    <source>
        <dbReference type="EMBL" id="MBI1620961.1"/>
    </source>
</evidence>
<feature type="transmembrane region" description="Helical" evidence="1">
    <location>
        <begin position="177"/>
        <end position="196"/>
    </location>
</feature>
<dbReference type="CDD" id="cd01949">
    <property type="entry name" value="GGDEF"/>
    <property type="match status" value="1"/>
</dbReference>
<dbReference type="PROSITE" id="PS50924">
    <property type="entry name" value="MHYT"/>
    <property type="match status" value="1"/>
</dbReference>
<feature type="domain" description="MHYT" evidence="4">
    <location>
        <begin position="12"/>
        <end position="199"/>
    </location>
</feature>
<dbReference type="EMBL" id="JADGMQ010000005">
    <property type="protein sequence ID" value="MBI1620961.1"/>
    <property type="molecule type" value="Genomic_DNA"/>
</dbReference>
<organism evidence="5 6">
    <name type="scientific">Aquamicrobium zhengzhouense</name>
    <dbReference type="NCBI Taxonomy" id="2781738"/>
    <lineage>
        <taxon>Bacteria</taxon>
        <taxon>Pseudomonadati</taxon>
        <taxon>Pseudomonadota</taxon>
        <taxon>Alphaproteobacteria</taxon>
        <taxon>Hyphomicrobiales</taxon>
        <taxon>Phyllobacteriaceae</taxon>
        <taxon>Aquamicrobium</taxon>
    </lineage>
</organism>
<dbReference type="Gene3D" id="3.20.20.450">
    <property type="entry name" value="EAL domain"/>
    <property type="match status" value="1"/>
</dbReference>
<dbReference type="SUPFAM" id="SSF55073">
    <property type="entry name" value="Nucleotide cyclase"/>
    <property type="match status" value="1"/>
</dbReference>
<dbReference type="Gene3D" id="3.30.70.270">
    <property type="match status" value="1"/>
</dbReference>
<feature type="transmembrane region" description="Helical" evidence="1">
    <location>
        <begin position="47"/>
        <end position="71"/>
    </location>
</feature>
<feature type="transmembrane region" description="Helical" evidence="1">
    <location>
        <begin position="12"/>
        <end position="35"/>
    </location>
</feature>
<protein>
    <submittedName>
        <fullName evidence="5">EAL domain-containing protein</fullName>
    </submittedName>
</protein>
<feature type="transmembrane region" description="Helical" evidence="1">
    <location>
        <begin position="216"/>
        <end position="237"/>
    </location>
</feature>
<name>A0ABS0SCG6_9HYPH</name>